<accession>A0A1Y5SVK5</accession>
<dbReference type="InterPro" id="IPR028154">
    <property type="entry name" value="AMP-dep_Lig_C"/>
</dbReference>
<feature type="domain" description="AMP-dependent synthetase/ligase" evidence="1">
    <location>
        <begin position="57"/>
        <end position="293"/>
    </location>
</feature>
<keyword evidence="4" id="KW-1185">Reference proteome</keyword>
<evidence type="ECO:0000259" key="2">
    <source>
        <dbReference type="Pfam" id="PF14535"/>
    </source>
</evidence>
<proteinExistence type="predicted"/>
<evidence type="ECO:0000313" key="3">
    <source>
        <dbReference type="EMBL" id="SLN49409.1"/>
    </source>
</evidence>
<dbReference type="GO" id="GO:0047475">
    <property type="term" value="F:phenylacetate-CoA ligase activity"/>
    <property type="evidence" value="ECO:0007669"/>
    <property type="project" value="UniProtKB-EC"/>
</dbReference>
<dbReference type="Pfam" id="PF00501">
    <property type="entry name" value="AMP-binding"/>
    <property type="match status" value="1"/>
</dbReference>
<protein>
    <submittedName>
        <fullName evidence="3">Phenylacetate-coenzyme A ligase</fullName>
        <ecNumber evidence="3">6.2.1.30</ecNumber>
    </submittedName>
</protein>
<gene>
    <name evidence="3" type="ORF">ROA7023_02122</name>
</gene>
<dbReference type="SUPFAM" id="SSF56801">
    <property type="entry name" value="Acetyl-CoA synthetase-like"/>
    <property type="match status" value="1"/>
</dbReference>
<dbReference type="Gene3D" id="3.40.50.12780">
    <property type="entry name" value="N-terminal domain of ligase-like"/>
    <property type="match status" value="1"/>
</dbReference>
<sequence length="438" mass="46896">MMHAPAIETAPWDRQIGDDDAAYRAQVRYLLEHSAFYRDKLAEAGFASAEAVGGLADIARLPFTEKDELRATRDADHPIGTHLAAPMKDIVRIYSTSGTTGTPSYIPLTAEDLANWVEISQRSYAASGIAPGERMVTTYNAGPFVAGVTLDAFAALGVCHIPVGAGNTERLMAAVSLLQPSVLGCTPSYALHLAEWAAQRGIDTAASSVRRILVAGEPGGGEPALRARLEEAWGAKVTEAMGIGDISVSLWGECDHQTGMHFSGRGIVHAEVIDPETGAALPFEDGVEGELVYTHLRQRAAPLLRFRSRDRVRIGTTACACGRTSPHVRCIGRTDDMLIVRGVNLFPTAVREVVGEFGDHVSGVISIRPQTRGVKQAPPLPVTVELAEGTTPPADLAERIARRIRDKLVATTAVTLVGHGTLPRSDYKSRLIDWSDAV</sequence>
<dbReference type="PANTHER" id="PTHR43845">
    <property type="entry name" value="BLR5969 PROTEIN"/>
    <property type="match status" value="1"/>
</dbReference>
<dbReference type="PANTHER" id="PTHR43845:SF1">
    <property type="entry name" value="BLR5969 PROTEIN"/>
    <property type="match status" value="1"/>
</dbReference>
<name>A0A1Y5SVK5_9RHOB</name>
<feature type="domain" description="AMP-dependent ligase C-terminal" evidence="2">
    <location>
        <begin position="342"/>
        <end position="430"/>
    </location>
</feature>
<dbReference type="InterPro" id="IPR000873">
    <property type="entry name" value="AMP-dep_synth/lig_dom"/>
</dbReference>
<dbReference type="EMBL" id="FWFZ01000009">
    <property type="protein sequence ID" value="SLN49409.1"/>
    <property type="molecule type" value="Genomic_DNA"/>
</dbReference>
<dbReference type="RefSeq" id="WP_200812486.1">
    <property type="nucleotide sequence ID" value="NZ_FWFZ01000009.1"/>
</dbReference>
<organism evidence="3 4">
    <name type="scientific">Roseisalinus antarcticus</name>
    <dbReference type="NCBI Taxonomy" id="254357"/>
    <lineage>
        <taxon>Bacteria</taxon>
        <taxon>Pseudomonadati</taxon>
        <taxon>Pseudomonadota</taxon>
        <taxon>Alphaproteobacteria</taxon>
        <taxon>Rhodobacterales</taxon>
        <taxon>Roseobacteraceae</taxon>
        <taxon>Roseisalinus</taxon>
    </lineage>
</organism>
<reference evidence="3 4" key="1">
    <citation type="submission" date="2017-03" db="EMBL/GenBank/DDBJ databases">
        <authorList>
            <person name="Afonso C.L."/>
            <person name="Miller P.J."/>
            <person name="Scott M.A."/>
            <person name="Spackman E."/>
            <person name="Goraichik I."/>
            <person name="Dimitrov K.M."/>
            <person name="Suarez D.L."/>
            <person name="Swayne D.E."/>
        </authorList>
    </citation>
    <scope>NUCLEOTIDE SEQUENCE [LARGE SCALE GENOMIC DNA]</scope>
    <source>
        <strain evidence="3 4">CECT 7023</strain>
    </source>
</reference>
<dbReference type="Proteomes" id="UP000193900">
    <property type="component" value="Unassembled WGS sequence"/>
</dbReference>
<evidence type="ECO:0000259" key="1">
    <source>
        <dbReference type="Pfam" id="PF00501"/>
    </source>
</evidence>
<dbReference type="EC" id="6.2.1.30" evidence="3"/>
<evidence type="ECO:0000313" key="4">
    <source>
        <dbReference type="Proteomes" id="UP000193900"/>
    </source>
</evidence>
<dbReference type="InterPro" id="IPR045851">
    <property type="entry name" value="AMP-bd_C_sf"/>
</dbReference>
<dbReference type="Pfam" id="PF14535">
    <property type="entry name" value="AMP-binding_C_2"/>
    <property type="match status" value="1"/>
</dbReference>
<keyword evidence="3" id="KW-0436">Ligase</keyword>
<dbReference type="InterPro" id="IPR042099">
    <property type="entry name" value="ANL_N_sf"/>
</dbReference>
<dbReference type="Gene3D" id="3.30.300.30">
    <property type="match status" value="1"/>
</dbReference>
<dbReference type="AlphaFoldDB" id="A0A1Y5SVK5"/>